<dbReference type="EMBL" id="BMFR01000022">
    <property type="protein sequence ID" value="GGG86092.1"/>
    <property type="molecule type" value="Genomic_DNA"/>
</dbReference>
<protein>
    <submittedName>
        <fullName evidence="1">Uncharacterized protein</fullName>
    </submittedName>
</protein>
<dbReference type="Proteomes" id="UP000622860">
    <property type="component" value="Unassembled WGS sequence"/>
</dbReference>
<evidence type="ECO:0000313" key="2">
    <source>
        <dbReference type="Proteomes" id="UP000622860"/>
    </source>
</evidence>
<proteinExistence type="predicted"/>
<dbReference type="AlphaFoldDB" id="A0A917HQJ7"/>
<evidence type="ECO:0000313" key="1">
    <source>
        <dbReference type="EMBL" id="GGG86092.1"/>
    </source>
</evidence>
<keyword evidence="2" id="KW-1185">Reference proteome</keyword>
<comment type="caution">
    <text evidence="1">The sequence shown here is derived from an EMBL/GenBank/DDBJ whole genome shotgun (WGS) entry which is preliminary data.</text>
</comment>
<sequence>MIYPNTDFAANSLITFPGNGELTLEQVRLLLAHEHDDQTVLELMRKFCLQTTSPDISKKGMEFLYMNGFYNDLQLLINKNKKSANKSNRNWGAVYQLVIDRRLGKHNPHDILKMVRRIKTDESDLKCVIEFVKIAVYYEISEFGEMGNFLDKLQHLFDDVEDPLLVSYFNIRLYQNLFVYYWVRNELIMARKYAFRVLNHTTNIKTKVNLHINLGLTYTFDTYFQGMYHMSEALKLAKQNDLQRNVNIIENRNIPFLSAHFKRTEGIETDDRSEQAHLEVAKGNHDKAAAILDDVPINSPFRLYYLGLAKKDKNKLLQSYNHFIEKRSDHFFGRLPLNALKQMV</sequence>
<name>A0A917HQJ7_9BACI</name>
<reference evidence="1" key="2">
    <citation type="submission" date="2020-09" db="EMBL/GenBank/DDBJ databases">
        <authorList>
            <person name="Sun Q."/>
            <person name="Zhou Y."/>
        </authorList>
    </citation>
    <scope>NUCLEOTIDE SEQUENCE</scope>
    <source>
        <strain evidence="1">CGMCC 1.12754</strain>
    </source>
</reference>
<reference evidence="1" key="1">
    <citation type="journal article" date="2014" name="Int. J. Syst. Evol. Microbiol.">
        <title>Complete genome sequence of Corynebacterium casei LMG S-19264T (=DSM 44701T), isolated from a smear-ripened cheese.</title>
        <authorList>
            <consortium name="US DOE Joint Genome Institute (JGI-PGF)"/>
            <person name="Walter F."/>
            <person name="Albersmeier A."/>
            <person name="Kalinowski J."/>
            <person name="Ruckert C."/>
        </authorList>
    </citation>
    <scope>NUCLEOTIDE SEQUENCE</scope>
    <source>
        <strain evidence="1">CGMCC 1.12754</strain>
    </source>
</reference>
<dbReference type="NCBIfam" id="NF038310">
    <property type="entry name" value="lysogeny_AimR"/>
    <property type="match status" value="1"/>
</dbReference>
<dbReference type="Pfam" id="PF22871">
    <property type="entry name" value="AimR"/>
    <property type="match status" value="1"/>
</dbReference>
<accession>A0A917HQJ7</accession>
<gene>
    <name evidence="1" type="ORF">GCM10011398_34830</name>
</gene>
<organism evidence="1 2">
    <name type="scientific">Virgibacillus oceani</name>
    <dbReference type="NCBI Taxonomy" id="1479511"/>
    <lineage>
        <taxon>Bacteria</taxon>
        <taxon>Bacillati</taxon>
        <taxon>Bacillota</taxon>
        <taxon>Bacilli</taxon>
        <taxon>Bacillales</taxon>
        <taxon>Bacillaceae</taxon>
        <taxon>Virgibacillus</taxon>
    </lineage>
</organism>
<dbReference type="InterPro" id="IPR047705">
    <property type="entry name" value="AimR-like"/>
</dbReference>